<keyword evidence="4" id="KW-1185">Reference proteome</keyword>
<dbReference type="Pfam" id="PF07878">
    <property type="entry name" value="RHH_5"/>
    <property type="match status" value="1"/>
</dbReference>
<evidence type="ECO:0000259" key="2">
    <source>
        <dbReference type="Pfam" id="PF07878"/>
    </source>
</evidence>
<feature type="compositionally biased region" description="Basic and acidic residues" evidence="1">
    <location>
        <begin position="55"/>
        <end position="74"/>
    </location>
</feature>
<dbReference type="Proteomes" id="UP001304461">
    <property type="component" value="Unassembled WGS sequence"/>
</dbReference>
<dbReference type="EMBL" id="JAYGHX010000002">
    <property type="protein sequence ID" value="MEA5390545.1"/>
    <property type="molecule type" value="Genomic_DNA"/>
</dbReference>
<proteinExistence type="predicted"/>
<comment type="caution">
    <text evidence="3">The sequence shown here is derived from an EMBL/GenBank/DDBJ whole genome shotgun (WGS) entry which is preliminary data.</text>
</comment>
<evidence type="ECO:0000256" key="1">
    <source>
        <dbReference type="SAM" id="MobiDB-lite"/>
    </source>
</evidence>
<accession>A0ABU5RRZ7</accession>
<reference evidence="3 4" key="1">
    <citation type="submission" date="2023-12" db="EMBL/GenBank/DDBJ databases">
        <title>Baltic Sea Cyanobacteria.</title>
        <authorList>
            <person name="Delbaje E."/>
            <person name="Fewer D.P."/>
            <person name="Shishido T.K."/>
        </authorList>
    </citation>
    <scope>NUCLEOTIDE SEQUENCE [LARGE SCALE GENOMIC DNA]</scope>
    <source>
        <strain evidence="3 4">UHCC 0139</strain>
    </source>
</reference>
<evidence type="ECO:0000313" key="3">
    <source>
        <dbReference type="EMBL" id="MEA5390545.1"/>
    </source>
</evidence>
<dbReference type="InterPro" id="IPR012869">
    <property type="entry name" value="RHH_5"/>
</dbReference>
<feature type="region of interest" description="Disordered" evidence="1">
    <location>
        <begin position="54"/>
        <end position="74"/>
    </location>
</feature>
<organism evidence="3 4">
    <name type="scientific">Cyanobium gracile UHCC 0139</name>
    <dbReference type="NCBI Taxonomy" id="3110308"/>
    <lineage>
        <taxon>Bacteria</taxon>
        <taxon>Bacillati</taxon>
        <taxon>Cyanobacteriota</taxon>
        <taxon>Cyanophyceae</taxon>
        <taxon>Synechococcales</taxon>
        <taxon>Prochlorococcaceae</taxon>
        <taxon>Cyanobium</taxon>
    </lineage>
</organism>
<sequence length="74" mass="8469">MRSHSEPGPFLRPVRVTITVPYNAYQALVERSNVQGRSLSNLAAYLLESALQTTHQRDHTQVRTESTDTFRRRG</sequence>
<evidence type="ECO:0000313" key="4">
    <source>
        <dbReference type="Proteomes" id="UP001304461"/>
    </source>
</evidence>
<dbReference type="RefSeq" id="WP_323304638.1">
    <property type="nucleotide sequence ID" value="NZ_JAYGHX010000002.1"/>
</dbReference>
<feature type="domain" description="CopG-like ribbon-helix-helix" evidence="2">
    <location>
        <begin position="15"/>
        <end position="53"/>
    </location>
</feature>
<protein>
    <recommendedName>
        <fullName evidence="2">CopG-like ribbon-helix-helix domain-containing protein</fullName>
    </recommendedName>
</protein>
<name>A0ABU5RRZ7_9CYAN</name>
<gene>
    <name evidence="3" type="ORF">VB738_04630</name>
</gene>